<dbReference type="AlphaFoldDB" id="J9FTC6"/>
<accession>J9FTC6</accession>
<dbReference type="EMBL" id="AMCI01008734">
    <property type="protein sequence ID" value="EJW90609.1"/>
    <property type="molecule type" value="Genomic_DNA"/>
</dbReference>
<evidence type="ECO:0000313" key="1">
    <source>
        <dbReference type="EMBL" id="EJW90609.1"/>
    </source>
</evidence>
<name>J9FTC6_9ZZZZ</name>
<reference evidence="1" key="1">
    <citation type="journal article" date="2012" name="PLoS ONE">
        <title>Gene sets for utilization of primary and secondary nutrition supplies in the distal gut of endangered iberian lynx.</title>
        <authorList>
            <person name="Alcaide M."/>
            <person name="Messina E."/>
            <person name="Richter M."/>
            <person name="Bargiela R."/>
            <person name="Peplies J."/>
            <person name="Huws S.A."/>
            <person name="Newbold C.J."/>
            <person name="Golyshin P.N."/>
            <person name="Simon M.A."/>
            <person name="Lopez G."/>
            <person name="Yakimov M.M."/>
            <person name="Ferrer M."/>
        </authorList>
    </citation>
    <scope>NUCLEOTIDE SEQUENCE</scope>
</reference>
<gene>
    <name evidence="1" type="ORF">EVA_21284</name>
</gene>
<feature type="non-terminal residue" evidence="1">
    <location>
        <position position="1"/>
    </location>
</feature>
<comment type="caution">
    <text evidence="1">The sequence shown here is derived from an EMBL/GenBank/DDBJ whole genome shotgun (WGS) entry which is preliminary data.</text>
</comment>
<sequence length="28" mass="3306">IELLNKTKFHKFLISFKQECGIIKVTKV</sequence>
<protein>
    <submittedName>
        <fullName evidence="1">Uncharacterized protein</fullName>
    </submittedName>
</protein>
<proteinExistence type="predicted"/>
<organism evidence="1">
    <name type="scientific">gut metagenome</name>
    <dbReference type="NCBI Taxonomy" id="749906"/>
    <lineage>
        <taxon>unclassified sequences</taxon>
        <taxon>metagenomes</taxon>
        <taxon>organismal metagenomes</taxon>
    </lineage>
</organism>